<evidence type="ECO:0000313" key="1">
    <source>
        <dbReference type="EMBL" id="AUB42069.1"/>
    </source>
</evidence>
<dbReference type="KEGG" id="nfl:COO91_08168"/>
<gene>
    <name evidence="1" type="ORF">COO91_08168</name>
</gene>
<organism evidence="1 2">
    <name type="scientific">Nostoc flagelliforme CCNUN1</name>
    <dbReference type="NCBI Taxonomy" id="2038116"/>
    <lineage>
        <taxon>Bacteria</taxon>
        <taxon>Bacillati</taxon>
        <taxon>Cyanobacteriota</taxon>
        <taxon>Cyanophyceae</taxon>
        <taxon>Nostocales</taxon>
        <taxon>Nostocaceae</taxon>
        <taxon>Nostoc</taxon>
    </lineage>
</organism>
<proteinExistence type="predicted"/>
<sequence length="213" mass="23439">MFTKAQLIEWFSDRYSDVQVIEALRIMRDHGAEVDPDSDEFSPDITEELEKVFELAGAAINNHLHLPASEQEASAIQQATQMAASIIPNVNHQMMAGMIRVVMSGAVAQANAIATLEAKVFQRALDHSRGVVANSFLEQTQYSTQYLRSLSDNDGQINKLLAGYGVETVDVDAFLSDVKSLTPQVKSDVQNFKLKAPADNTFSIDAFLEDMGQ</sequence>
<dbReference type="EMBL" id="CP024785">
    <property type="protein sequence ID" value="AUB42069.1"/>
    <property type="molecule type" value="Genomic_DNA"/>
</dbReference>
<protein>
    <submittedName>
        <fullName evidence="1">Uncharacterized protein</fullName>
    </submittedName>
</protein>
<name>A0A2K8T336_9NOSO</name>
<keyword evidence="2" id="KW-1185">Reference proteome</keyword>
<dbReference type="Proteomes" id="UP000232003">
    <property type="component" value="Chromosome"/>
</dbReference>
<dbReference type="OrthoDB" id="484204at2"/>
<reference evidence="1 2" key="1">
    <citation type="submission" date="2017-11" db="EMBL/GenBank/DDBJ databases">
        <title>Complete genome of a free-living desiccation-tolerant cyanobacterium and its photosynthetic adaptation to extreme terrestrial habitat.</title>
        <authorList>
            <person name="Shang J."/>
        </authorList>
    </citation>
    <scope>NUCLEOTIDE SEQUENCE [LARGE SCALE GENOMIC DNA]</scope>
    <source>
        <strain evidence="1 2">CCNUN1</strain>
    </source>
</reference>
<accession>A0A2K8T336</accession>
<dbReference type="RefSeq" id="WP_100902234.1">
    <property type="nucleotide sequence ID" value="NZ_CAWNNC010000001.1"/>
</dbReference>
<evidence type="ECO:0000313" key="2">
    <source>
        <dbReference type="Proteomes" id="UP000232003"/>
    </source>
</evidence>
<dbReference type="AlphaFoldDB" id="A0A2K8T336"/>